<evidence type="ECO:0000313" key="1">
    <source>
        <dbReference type="EMBL" id="CUS04787.2"/>
    </source>
</evidence>
<dbReference type="Proteomes" id="UP000215027">
    <property type="component" value="Chromosome I"/>
</dbReference>
<gene>
    <name evidence="1" type="ORF">CFX0092_A2909</name>
</gene>
<organism evidence="1 2">
    <name type="scientific">Candidatus Promineifilum breve</name>
    <dbReference type="NCBI Taxonomy" id="1806508"/>
    <lineage>
        <taxon>Bacteria</taxon>
        <taxon>Bacillati</taxon>
        <taxon>Chloroflexota</taxon>
        <taxon>Ardenticatenia</taxon>
        <taxon>Candidatus Promineifilales</taxon>
        <taxon>Candidatus Promineifilaceae</taxon>
        <taxon>Candidatus Promineifilum</taxon>
    </lineage>
</organism>
<dbReference type="RefSeq" id="WP_095044073.1">
    <property type="nucleotide sequence ID" value="NZ_LN890655.1"/>
</dbReference>
<dbReference type="KEGG" id="pbf:CFX0092_A2909"/>
<dbReference type="OrthoDB" id="9811726at2"/>
<dbReference type="EMBL" id="LN890655">
    <property type="protein sequence ID" value="CUS04787.2"/>
    <property type="molecule type" value="Genomic_DNA"/>
</dbReference>
<evidence type="ECO:0000313" key="2">
    <source>
        <dbReference type="Proteomes" id="UP000215027"/>
    </source>
</evidence>
<proteinExistence type="predicted"/>
<reference evidence="1" key="1">
    <citation type="submission" date="2016-01" db="EMBL/GenBank/DDBJ databases">
        <authorList>
            <person name="Mcilroy J.S."/>
            <person name="Karst M S."/>
            <person name="Albertsen M."/>
        </authorList>
    </citation>
    <scope>NUCLEOTIDE SEQUENCE</scope>
    <source>
        <strain evidence="1">Cfx-K</strain>
    </source>
</reference>
<name>A0A170PID8_9CHLR</name>
<protein>
    <submittedName>
        <fullName evidence="1">Uncharacterized protein</fullName>
    </submittedName>
</protein>
<accession>A0A170PID8</accession>
<keyword evidence="2" id="KW-1185">Reference proteome</keyword>
<dbReference type="AlphaFoldDB" id="A0A170PID8"/>
<sequence length="103" mass="11808">MESLTLSDRVLSIIDELEPGDTLEAKVTRLAESELRRRLARYQLTDRQFRAKYGTSLEEFEAGEVVARMNYSFEVESDHQDWDLAVDGIRSAERQLAELLGNS</sequence>